<evidence type="ECO:0000313" key="2">
    <source>
        <dbReference type="EMBL" id="MEB3075658.1"/>
    </source>
</evidence>
<protein>
    <submittedName>
        <fullName evidence="2">Carboxypeptidase-like regulatory domain-containing protein</fullName>
    </submittedName>
</protein>
<feature type="signal peptide" evidence="1">
    <location>
        <begin position="1"/>
        <end position="16"/>
    </location>
</feature>
<name>A0ABU5ZAB8_9FLAO</name>
<reference evidence="2 3" key="1">
    <citation type="submission" date="2023-12" db="EMBL/GenBank/DDBJ databases">
        <title>Genomic sequences of Capnocytophaga and Parvimonas strains.</title>
        <authorList>
            <person name="Watt R.M."/>
            <person name="Wang M."/>
            <person name="Yang T."/>
            <person name="Tong W.M."/>
        </authorList>
    </citation>
    <scope>NUCLEOTIDE SEQUENCE [LARGE SCALE GENOMIC DNA]</scope>
    <source>
        <strain evidence="2 3">CCUG 13096</strain>
    </source>
</reference>
<dbReference type="SUPFAM" id="SSF49464">
    <property type="entry name" value="Carboxypeptidase regulatory domain-like"/>
    <property type="match status" value="1"/>
</dbReference>
<keyword evidence="3" id="KW-1185">Reference proteome</keyword>
<dbReference type="RefSeq" id="WP_323983820.1">
    <property type="nucleotide sequence ID" value="NZ_JAYKBW010000011.1"/>
</dbReference>
<evidence type="ECO:0000256" key="1">
    <source>
        <dbReference type="SAM" id="SignalP"/>
    </source>
</evidence>
<proteinExistence type="predicted"/>
<sequence length="265" mass="29544">MKKLIFLLCFPLIAGAQEVLSGRITDSLGLSVPYVNIGVVGKGKGTVSDSKGKYQIDLTGVAPKDSIYFSHLNYYRKAFAVKDLQQDTKVILVEHVFELPSFTVSQKKPKLRTIKGKGTYVGEMYYAGQNVLSEVEMGNIIELKDSYLAKEFELPVLENTMPNLVLRLQILKIEDNSSLTPLVEKPIYLSIPQNNQKQKIIQELQVVLPKGRIWVGLRTVEGSGDGHFILGGNLSGGYKFKDGTFKKMDMNLGLRYGIKGILIRQ</sequence>
<dbReference type="InterPro" id="IPR008969">
    <property type="entry name" value="CarboxyPept-like_regulatory"/>
</dbReference>
<comment type="caution">
    <text evidence="2">The sequence shown here is derived from an EMBL/GenBank/DDBJ whole genome shotgun (WGS) entry which is preliminary data.</text>
</comment>
<dbReference type="Pfam" id="PF13715">
    <property type="entry name" value="CarbopepD_reg_2"/>
    <property type="match status" value="1"/>
</dbReference>
<feature type="chain" id="PRO_5046119189" evidence="1">
    <location>
        <begin position="17"/>
        <end position="265"/>
    </location>
</feature>
<dbReference type="Proteomes" id="UP001311730">
    <property type="component" value="Unassembled WGS sequence"/>
</dbReference>
<keyword evidence="1" id="KW-0732">Signal</keyword>
<gene>
    <name evidence="2" type="ORF">VJJ08_10165</name>
</gene>
<evidence type="ECO:0000313" key="3">
    <source>
        <dbReference type="Proteomes" id="UP001311730"/>
    </source>
</evidence>
<accession>A0ABU5ZAB8</accession>
<organism evidence="2 3">
    <name type="scientific">Capnocytophaga gingivalis</name>
    <dbReference type="NCBI Taxonomy" id="1017"/>
    <lineage>
        <taxon>Bacteria</taxon>
        <taxon>Pseudomonadati</taxon>
        <taxon>Bacteroidota</taxon>
        <taxon>Flavobacteriia</taxon>
        <taxon>Flavobacteriales</taxon>
        <taxon>Flavobacteriaceae</taxon>
        <taxon>Capnocytophaga</taxon>
    </lineage>
</organism>
<dbReference type="EMBL" id="JAYKBW010000011">
    <property type="protein sequence ID" value="MEB3075658.1"/>
    <property type="molecule type" value="Genomic_DNA"/>
</dbReference>